<keyword evidence="6" id="KW-0064">Aspartyl protease</keyword>
<keyword evidence="5" id="KW-0645">Protease</keyword>
<proteinExistence type="inferred from homology"/>
<dbReference type="InterPro" id="IPR019103">
    <property type="entry name" value="Peptidase_aspartic_DDI1-type"/>
</dbReference>
<feature type="region of interest" description="Disordered" evidence="9">
    <location>
        <begin position="71"/>
        <end position="126"/>
    </location>
</feature>
<evidence type="ECO:0000256" key="5">
    <source>
        <dbReference type="ARBA" id="ARBA00022670"/>
    </source>
</evidence>
<dbReference type="InterPro" id="IPR009060">
    <property type="entry name" value="UBA-like_sf"/>
</dbReference>
<feature type="domain" description="Ubiquitin-like" evidence="11">
    <location>
        <begin position="1"/>
        <end position="70"/>
    </location>
</feature>
<dbReference type="InterPro" id="IPR057273">
    <property type="entry name" value="Ddi1/2_HDD"/>
</dbReference>
<dbReference type="InterPro" id="IPR033882">
    <property type="entry name" value="DDI1_N"/>
</dbReference>
<evidence type="ECO:0000259" key="10">
    <source>
        <dbReference type="PROSITE" id="PS50030"/>
    </source>
</evidence>
<evidence type="ECO:0000259" key="11">
    <source>
        <dbReference type="PROSITE" id="PS50053"/>
    </source>
</evidence>
<feature type="compositionally biased region" description="Pro residues" evidence="9">
    <location>
        <begin position="77"/>
        <end position="89"/>
    </location>
</feature>
<dbReference type="AlphaFoldDB" id="A0A8B8E8E0"/>
<dbReference type="SMART" id="SM00213">
    <property type="entry name" value="UBQ"/>
    <property type="match status" value="1"/>
</dbReference>
<dbReference type="OrthoDB" id="1047367at2759"/>
<dbReference type="Gene3D" id="1.10.8.10">
    <property type="entry name" value="DNA helicase RuvA subunit, C-terminal domain"/>
    <property type="match status" value="1"/>
</dbReference>
<dbReference type="KEGG" id="cvn:111132361"/>
<dbReference type="Pfam" id="PF09668">
    <property type="entry name" value="Asp_protease"/>
    <property type="match status" value="1"/>
</dbReference>
<organism evidence="12 13">
    <name type="scientific">Crassostrea virginica</name>
    <name type="common">Eastern oyster</name>
    <dbReference type="NCBI Taxonomy" id="6565"/>
    <lineage>
        <taxon>Eukaryota</taxon>
        <taxon>Metazoa</taxon>
        <taxon>Spiralia</taxon>
        <taxon>Lophotrochozoa</taxon>
        <taxon>Mollusca</taxon>
        <taxon>Bivalvia</taxon>
        <taxon>Autobranchia</taxon>
        <taxon>Pteriomorphia</taxon>
        <taxon>Ostreida</taxon>
        <taxon>Ostreoidea</taxon>
        <taxon>Ostreidae</taxon>
        <taxon>Crassostrea</taxon>
    </lineage>
</organism>
<feature type="domain" description="UBA" evidence="10">
    <location>
        <begin position="406"/>
        <end position="446"/>
    </location>
</feature>
<dbReference type="SUPFAM" id="SSF46934">
    <property type="entry name" value="UBA-like"/>
    <property type="match status" value="1"/>
</dbReference>
<dbReference type="SMART" id="SM00165">
    <property type="entry name" value="UBA"/>
    <property type="match status" value="1"/>
</dbReference>
<evidence type="ECO:0000256" key="1">
    <source>
        <dbReference type="ARBA" id="ARBA00004496"/>
    </source>
</evidence>
<dbReference type="GO" id="GO:0004190">
    <property type="term" value="F:aspartic-type endopeptidase activity"/>
    <property type="evidence" value="ECO:0007669"/>
    <property type="project" value="UniProtKB-KW"/>
</dbReference>
<dbReference type="PANTHER" id="PTHR15397:SF3">
    <property type="entry name" value="DNA DAMAGE INDUCIBLE 1 HOMOLOG 2"/>
    <property type="match status" value="1"/>
</dbReference>
<dbReference type="Proteomes" id="UP000694844">
    <property type="component" value="Chromosome 5"/>
</dbReference>
<dbReference type="FunFam" id="2.40.70.10:FF:000005">
    <property type="entry name" value="DNA damage inducible 1 homolog 2"/>
    <property type="match status" value="1"/>
</dbReference>
<dbReference type="Gene3D" id="3.10.20.90">
    <property type="entry name" value="Phosphatidylinositol 3-kinase Catalytic Subunit, Chain A, domain 1"/>
    <property type="match status" value="1"/>
</dbReference>
<reference evidence="13" key="1">
    <citation type="submission" date="2025-08" db="UniProtKB">
        <authorList>
            <consortium name="RefSeq"/>
        </authorList>
    </citation>
    <scope>IDENTIFICATION</scope>
    <source>
        <tissue evidence="13">Whole sample</tissue>
    </source>
</reference>
<dbReference type="InterPro" id="IPR000626">
    <property type="entry name" value="Ubiquitin-like_dom"/>
</dbReference>
<dbReference type="PROSITE" id="PS50030">
    <property type="entry name" value="UBA"/>
    <property type="match status" value="1"/>
</dbReference>
<feature type="compositionally biased region" description="Polar residues" evidence="9">
    <location>
        <begin position="359"/>
        <end position="371"/>
    </location>
</feature>
<dbReference type="InterPro" id="IPR021109">
    <property type="entry name" value="Peptidase_aspartic_dom_sf"/>
</dbReference>
<comment type="subcellular location">
    <subcellularLocation>
        <location evidence="1">Cytoplasm</location>
    </subcellularLocation>
</comment>
<dbReference type="RefSeq" id="XP_022335873.1">
    <property type="nucleotide sequence ID" value="XM_022480165.1"/>
</dbReference>
<comment type="similarity">
    <text evidence="2">Belongs to the DDI1 family.</text>
</comment>
<dbReference type="SUPFAM" id="SSF50630">
    <property type="entry name" value="Acid proteases"/>
    <property type="match status" value="1"/>
</dbReference>
<dbReference type="Gene3D" id="2.40.70.10">
    <property type="entry name" value="Acid Proteases"/>
    <property type="match status" value="1"/>
</dbReference>
<gene>
    <name evidence="13" type="primary">LOC111132361</name>
</gene>
<keyword evidence="4" id="KW-0963">Cytoplasm</keyword>
<keyword evidence="3" id="KW-0813">Transport</keyword>
<dbReference type="PANTHER" id="PTHR15397">
    <property type="entry name" value="SODIUM-GLUCOSE COTRANSPORTER REGULATORY PROTEIN -RELATED"/>
    <property type="match status" value="1"/>
</dbReference>
<evidence type="ECO:0000256" key="2">
    <source>
        <dbReference type="ARBA" id="ARBA00009136"/>
    </source>
</evidence>
<dbReference type="Pfam" id="PF00240">
    <property type="entry name" value="ubiquitin"/>
    <property type="match status" value="1"/>
</dbReference>
<evidence type="ECO:0000256" key="7">
    <source>
        <dbReference type="ARBA" id="ARBA00022801"/>
    </source>
</evidence>
<feature type="compositionally biased region" description="Basic and acidic residues" evidence="9">
    <location>
        <begin position="381"/>
        <end position="395"/>
    </location>
</feature>
<evidence type="ECO:0000313" key="13">
    <source>
        <dbReference type="RefSeq" id="XP_022335873.1"/>
    </source>
</evidence>
<evidence type="ECO:0000256" key="9">
    <source>
        <dbReference type="SAM" id="MobiDB-lite"/>
    </source>
</evidence>
<name>A0A8B8E8E0_CRAVI</name>
<protein>
    <submittedName>
        <fullName evidence="13">Protein DDI1 homolog 2-like</fullName>
    </submittedName>
</protein>
<dbReference type="GeneID" id="111132361"/>
<dbReference type="SUPFAM" id="SSF54236">
    <property type="entry name" value="Ubiquitin-like"/>
    <property type="match status" value="1"/>
</dbReference>
<dbReference type="GO" id="GO:0005737">
    <property type="term" value="C:cytoplasm"/>
    <property type="evidence" value="ECO:0007669"/>
    <property type="project" value="UniProtKB-SubCell"/>
</dbReference>
<evidence type="ECO:0000256" key="4">
    <source>
        <dbReference type="ARBA" id="ARBA00022490"/>
    </source>
</evidence>
<dbReference type="InterPro" id="IPR029071">
    <property type="entry name" value="Ubiquitin-like_domsf"/>
</dbReference>
<keyword evidence="8" id="KW-0653">Protein transport</keyword>
<accession>A0A8B8E8E0</accession>
<evidence type="ECO:0000256" key="3">
    <source>
        <dbReference type="ARBA" id="ARBA00022448"/>
    </source>
</evidence>
<dbReference type="CDD" id="cd01796">
    <property type="entry name" value="Ubl_Ddi1_like"/>
    <property type="match status" value="1"/>
</dbReference>
<evidence type="ECO:0000256" key="8">
    <source>
        <dbReference type="ARBA" id="ARBA00022927"/>
    </source>
</evidence>
<dbReference type="PROSITE" id="PS50053">
    <property type="entry name" value="UBIQUITIN_2"/>
    <property type="match status" value="1"/>
</dbReference>
<dbReference type="Pfam" id="PF24669">
    <property type="entry name" value="Ddi2_HDD"/>
    <property type="match status" value="1"/>
</dbReference>
<dbReference type="CDD" id="cd05479">
    <property type="entry name" value="RP_DDI"/>
    <property type="match status" value="1"/>
</dbReference>
<dbReference type="GO" id="GO:0006508">
    <property type="term" value="P:proteolysis"/>
    <property type="evidence" value="ECO:0007669"/>
    <property type="project" value="UniProtKB-KW"/>
</dbReference>
<dbReference type="InterPro" id="IPR015940">
    <property type="entry name" value="UBA"/>
</dbReference>
<dbReference type="GO" id="GO:0015031">
    <property type="term" value="P:protein transport"/>
    <property type="evidence" value="ECO:0007669"/>
    <property type="project" value="UniProtKB-KW"/>
</dbReference>
<keyword evidence="7" id="KW-0378">Hydrolase</keyword>
<feature type="compositionally biased region" description="Gly residues" evidence="9">
    <location>
        <begin position="110"/>
        <end position="120"/>
    </location>
</feature>
<feature type="region of interest" description="Disordered" evidence="9">
    <location>
        <begin position="359"/>
        <end position="404"/>
    </location>
</feature>
<sequence length="452" mass="49849">MHITVTTLSDQVFALDVSEDLELENFKALCEFEIGISASEIAILWNGRPLHDDKRTLKSYGIKNGDMLLLQHMRGPPQSPQSPNQPGPGVPMIDFGSINIPGQTQNQGQGPSGASGGGGRPLAPDDPEVIRQMLLSSPHEMSLLKERNPPLAEALLSGNKEKFAEVFNKQRKEKMEKERERIQLMNADPFDPSVQSVIAEEIRMKNVESNMESAIEFAPESFGQVVMLYIDCKVNGHHVKAFVDSGAQMTIMSQTCAERCNIMRLVDQRWAGIAKGVGTQKIIGRVHLGQIQIGKDFLQSSFSILEDQPMDMLLGLDMLKRHQCCIDLKKNVLIIGTTGTETRFLSESELPEQARLNFNQPMSPKSQQSEDAQLAEAIAKSQDDSMKPGPSKENKTVNPSASVKADYPDEVIQRLTSHGFSRQEVLQELAAANGNVDQALAALFAKSFQLPK</sequence>
<evidence type="ECO:0000256" key="6">
    <source>
        <dbReference type="ARBA" id="ARBA00022750"/>
    </source>
</evidence>
<keyword evidence="12" id="KW-1185">Reference proteome</keyword>
<evidence type="ECO:0000313" key="12">
    <source>
        <dbReference type="Proteomes" id="UP000694844"/>
    </source>
</evidence>